<evidence type="ECO:0000256" key="4">
    <source>
        <dbReference type="ARBA" id="ARBA00022475"/>
    </source>
</evidence>
<feature type="transmembrane region" description="Helical" evidence="9">
    <location>
        <begin position="219"/>
        <end position="244"/>
    </location>
</feature>
<evidence type="ECO:0000313" key="10">
    <source>
        <dbReference type="EMBL" id="ABA51220.1"/>
    </source>
</evidence>
<dbReference type="GO" id="GO:0033214">
    <property type="term" value="P:siderophore-iron import into cell"/>
    <property type="evidence" value="ECO:0007669"/>
    <property type="project" value="TreeGrafter"/>
</dbReference>
<feature type="transmembrane region" description="Helical" evidence="9">
    <location>
        <begin position="133"/>
        <end position="154"/>
    </location>
</feature>
<sequence>MPLRAPRGDRRRRARTAGRAPRIRLERATPPIRLHAMSLAARRHSARPISAERGSTCASRALAALRRRRARWTLAALIAALAAASIAALCIGAYRLSPAQLLGALTATDAQLAGDAALRQARAVLVDIRAPRVVLALFVGAGFGAAGAAMQALFRNPLADPGLIGVSSGAALGASALIVLGPLFAARLALGLLPVAAFAGALAVAALVYRLAIARGRLALPLLLLAGIAINALAGAGIGLLTYLADDAQLRSLTFWSLGSVGGAQWRTIAAVAPFALAGCVLLARERHALNALQLGEAEAMHLGVPVPRVKRRVLVGTAMCVGALVSCTGAIGFIGLVAPHCVRLAAGADQRIVMPGAALFGALLAVAADLAARTLAAPAEIPLGILTALIGAPFFLALLWKRRGALGG</sequence>
<dbReference type="GO" id="GO:0022857">
    <property type="term" value="F:transmembrane transporter activity"/>
    <property type="evidence" value="ECO:0007669"/>
    <property type="project" value="InterPro"/>
</dbReference>
<dbReference type="EnsemblBacteria" id="ABA51220">
    <property type="protein sequence ID" value="ABA51220"/>
    <property type="gene ID" value="BURPS1710b_A1777"/>
</dbReference>
<feature type="transmembrane region" description="Helical" evidence="9">
    <location>
        <begin position="314"/>
        <end position="341"/>
    </location>
</feature>
<evidence type="ECO:0000256" key="2">
    <source>
        <dbReference type="ARBA" id="ARBA00007935"/>
    </source>
</evidence>
<dbReference type="AlphaFoldDB" id="Q3JHL9"/>
<comment type="subcellular location">
    <subcellularLocation>
        <location evidence="1">Cell membrane</location>
        <topology evidence="1">Multi-pass membrane protein</topology>
    </subcellularLocation>
</comment>
<dbReference type="PANTHER" id="PTHR30472">
    <property type="entry name" value="FERRIC ENTEROBACTIN TRANSPORT SYSTEM PERMEASE PROTEIN"/>
    <property type="match status" value="1"/>
</dbReference>
<feature type="region of interest" description="Disordered" evidence="8">
    <location>
        <begin position="1"/>
        <end position="21"/>
    </location>
</feature>
<feature type="transmembrane region" description="Helical" evidence="9">
    <location>
        <begin position="72"/>
        <end position="94"/>
    </location>
</feature>
<feature type="transmembrane region" description="Helical" evidence="9">
    <location>
        <begin position="264"/>
        <end position="284"/>
    </location>
</feature>
<accession>Q3JHL9</accession>
<name>Q3JHL9_BURP1</name>
<keyword evidence="3" id="KW-0813">Transport</keyword>
<dbReference type="CDD" id="cd06550">
    <property type="entry name" value="TM_ABC_iron-siderophores_like"/>
    <property type="match status" value="1"/>
</dbReference>
<evidence type="ECO:0000256" key="7">
    <source>
        <dbReference type="ARBA" id="ARBA00023136"/>
    </source>
</evidence>
<evidence type="ECO:0000256" key="6">
    <source>
        <dbReference type="ARBA" id="ARBA00022989"/>
    </source>
</evidence>
<gene>
    <name evidence="10" type="primary">hmuU</name>
    <name evidence="10" type="ordered locus">BURPS1710b_A1777</name>
</gene>
<evidence type="ECO:0000256" key="8">
    <source>
        <dbReference type="SAM" id="MobiDB-lite"/>
    </source>
</evidence>
<dbReference type="InterPro" id="IPR037294">
    <property type="entry name" value="ABC_BtuC-like"/>
</dbReference>
<dbReference type="FunFam" id="1.10.3470.10:FF:000001">
    <property type="entry name" value="Vitamin B12 ABC transporter permease BtuC"/>
    <property type="match status" value="1"/>
</dbReference>
<keyword evidence="5 9" id="KW-0812">Transmembrane</keyword>
<evidence type="ECO:0000256" key="3">
    <source>
        <dbReference type="ARBA" id="ARBA00022448"/>
    </source>
</evidence>
<dbReference type="Gene3D" id="1.10.3470.10">
    <property type="entry name" value="ABC transporter involved in vitamin B12 uptake, BtuC"/>
    <property type="match status" value="1"/>
</dbReference>
<dbReference type="EMBL" id="CP000125">
    <property type="protein sequence ID" value="ABA51220.1"/>
    <property type="molecule type" value="Genomic_DNA"/>
</dbReference>
<evidence type="ECO:0000313" key="11">
    <source>
        <dbReference type="Proteomes" id="UP000002700"/>
    </source>
</evidence>
<keyword evidence="4" id="KW-1003">Cell membrane</keyword>
<reference evidence="10 11" key="1">
    <citation type="submission" date="2005-09" db="EMBL/GenBank/DDBJ databases">
        <authorList>
            <person name="Woods D.E."/>
            <person name="Nierman W.C."/>
        </authorList>
    </citation>
    <scope>NUCLEOTIDE SEQUENCE [LARGE SCALE GENOMIC DNA]</scope>
    <source>
        <strain evidence="10 11">1710b</strain>
    </source>
</reference>
<feature type="transmembrane region" description="Helical" evidence="9">
    <location>
        <begin position="191"/>
        <end position="212"/>
    </location>
</feature>
<evidence type="ECO:0000256" key="5">
    <source>
        <dbReference type="ARBA" id="ARBA00022692"/>
    </source>
</evidence>
<protein>
    <submittedName>
        <fullName evidence="10">Hemin ABC transporter, permease protein</fullName>
    </submittedName>
</protein>
<dbReference type="InterPro" id="IPR000522">
    <property type="entry name" value="ABC_transptr_permease_BtuC"/>
</dbReference>
<dbReference type="GO" id="GO:0005886">
    <property type="term" value="C:plasma membrane"/>
    <property type="evidence" value="ECO:0007669"/>
    <property type="project" value="UniProtKB-SubCell"/>
</dbReference>
<comment type="similarity">
    <text evidence="2">Belongs to the binding-protein-dependent transport system permease family. FecCD subfamily.</text>
</comment>
<evidence type="ECO:0000256" key="9">
    <source>
        <dbReference type="SAM" id="Phobius"/>
    </source>
</evidence>
<dbReference type="KEGG" id="bpm:BURPS1710b_A1777"/>
<dbReference type="Pfam" id="PF01032">
    <property type="entry name" value="FecCD"/>
    <property type="match status" value="1"/>
</dbReference>
<organism evidence="10 11">
    <name type="scientific">Burkholderia pseudomallei (strain 1710b)</name>
    <dbReference type="NCBI Taxonomy" id="320372"/>
    <lineage>
        <taxon>Bacteria</taxon>
        <taxon>Pseudomonadati</taxon>
        <taxon>Pseudomonadota</taxon>
        <taxon>Betaproteobacteria</taxon>
        <taxon>Burkholderiales</taxon>
        <taxon>Burkholderiaceae</taxon>
        <taxon>Burkholderia</taxon>
        <taxon>pseudomallei group</taxon>
    </lineage>
</organism>
<keyword evidence="7 9" id="KW-0472">Membrane</keyword>
<feature type="transmembrane region" description="Helical" evidence="9">
    <location>
        <begin position="163"/>
        <end position="185"/>
    </location>
</feature>
<feature type="transmembrane region" description="Helical" evidence="9">
    <location>
        <begin position="384"/>
        <end position="401"/>
    </location>
</feature>
<proteinExistence type="inferred from homology"/>
<dbReference type="Proteomes" id="UP000002700">
    <property type="component" value="Chromosome II"/>
</dbReference>
<feature type="transmembrane region" description="Helical" evidence="9">
    <location>
        <begin position="353"/>
        <end position="372"/>
    </location>
</feature>
<dbReference type="HOGENOM" id="CLU_013016_0_3_4"/>
<dbReference type="SUPFAM" id="SSF81345">
    <property type="entry name" value="ABC transporter involved in vitamin B12 uptake, BtuC"/>
    <property type="match status" value="1"/>
</dbReference>
<evidence type="ECO:0000256" key="1">
    <source>
        <dbReference type="ARBA" id="ARBA00004651"/>
    </source>
</evidence>
<keyword evidence="6 9" id="KW-1133">Transmembrane helix</keyword>
<dbReference type="PANTHER" id="PTHR30472:SF25">
    <property type="entry name" value="ABC TRANSPORTER PERMEASE PROTEIN MJ0876-RELATED"/>
    <property type="match status" value="1"/>
</dbReference>